<dbReference type="OrthoDB" id="428895at2759"/>
<dbReference type="GO" id="GO:0030532">
    <property type="term" value="C:small nuclear ribonucleoprotein complex"/>
    <property type="evidence" value="ECO:0007669"/>
    <property type="project" value="InterPro"/>
</dbReference>
<evidence type="ECO:0000313" key="4">
    <source>
        <dbReference type="Proteomes" id="UP000017559"/>
    </source>
</evidence>
<dbReference type="GO" id="GO:0000387">
    <property type="term" value="P:spliceosomal snRNP assembly"/>
    <property type="evidence" value="ECO:0007669"/>
    <property type="project" value="InterPro"/>
</dbReference>
<sequence>MFSPSLKRKRDEYDESADSDDEEPSFGRQILPVANLPGDFDGIPQDGMEYLFTVRRDAAKLPHVTRVANPYATAEPILSAARNIISTSSALPSEEWREVIQGRFHNLKKNMMQPTIYIAMPEASNPKVMPDIQERTLWWEFLAGKPDSEWNPPKKPKPSNKQRKLGRGMRAFPIEENKSDAEIPQPPVTADTTHDGPSQTDPSHETPSEAGPSMPFVVQQPTLKPRKPTPHMLKLLDERQSLHLLKYFTHWINVHLQGHPSDATLPRLRQTHAQWIFALLTRIGDFVSADDMNLLRNLTRACFSLLKVIINEKKGNTSILQDTLPDGEAEMDQKSCWVIITVIVEIWHQRDLWMDAEDMLKSIDMAGTQ</sequence>
<feature type="region of interest" description="Disordered" evidence="2">
    <location>
        <begin position="147"/>
        <end position="166"/>
    </location>
</feature>
<feature type="region of interest" description="Disordered" evidence="2">
    <location>
        <begin position="1"/>
        <end position="28"/>
    </location>
</feature>
<reference evidence="3 4" key="1">
    <citation type="journal article" date="2014" name="BMC Genomics">
        <title>Genome and secretome analysis of the hemibiotrophic fungal pathogen, Moniliophthora roreri, which causes frosty pod rot disease of cacao: mechanisms of the biotrophic and necrotrophic phases.</title>
        <authorList>
            <person name="Meinhardt L.W."/>
            <person name="Costa G.G.L."/>
            <person name="Thomazella D.P.T."/>
            <person name="Teixeira P.J.P.L."/>
            <person name="Carazzolle M.F."/>
            <person name="Schuster S.C."/>
            <person name="Carlson J.E."/>
            <person name="Guiltinan M.J."/>
            <person name="Mieczkowski P."/>
            <person name="Farmer A."/>
            <person name="Ramaraj T."/>
            <person name="Crozier J."/>
            <person name="Davis R.E."/>
            <person name="Shao J."/>
            <person name="Melnick R.L."/>
            <person name="Pereira G.A.G."/>
            <person name="Bailey B.A."/>
        </authorList>
    </citation>
    <scope>NUCLEOTIDE SEQUENCE [LARGE SCALE GENOMIC DNA]</scope>
    <source>
        <strain evidence="3 4">MCA 2997</strain>
    </source>
</reference>
<feature type="region of interest" description="Disordered" evidence="2">
    <location>
        <begin position="172"/>
        <end position="228"/>
    </location>
</feature>
<accession>V2X5N3</accession>
<dbReference type="Pfam" id="PF04938">
    <property type="entry name" value="SIP1"/>
    <property type="match status" value="1"/>
</dbReference>
<dbReference type="HOGENOM" id="CLU_061593_0_0_1"/>
<comment type="caution">
    <text evidence="3">The sequence shown here is derived from an EMBL/GenBank/DDBJ whole genome shotgun (WGS) entry which is preliminary data.</text>
</comment>
<feature type="compositionally biased region" description="Acidic residues" evidence="2">
    <location>
        <begin position="13"/>
        <end position="24"/>
    </location>
</feature>
<name>V2X5N3_MONRO</name>
<dbReference type="AlphaFoldDB" id="V2X5N3"/>
<dbReference type="PRINTS" id="PR02039">
    <property type="entry name" value="SPLICEFRBRR1"/>
</dbReference>
<comment type="similarity">
    <text evidence="1">Belongs to the gemin-2 family.</text>
</comment>
<dbReference type="InterPro" id="IPR035426">
    <property type="entry name" value="Gemin2/Brr1"/>
</dbReference>
<dbReference type="Proteomes" id="UP000017559">
    <property type="component" value="Unassembled WGS sequence"/>
</dbReference>
<dbReference type="PANTHER" id="PTHR12794">
    <property type="entry name" value="GEMIN2"/>
    <property type="match status" value="1"/>
</dbReference>
<keyword evidence="4" id="KW-1185">Reference proteome</keyword>
<organism evidence="3 4">
    <name type="scientific">Moniliophthora roreri (strain MCA 2997)</name>
    <name type="common">Cocoa frosty pod rot fungus</name>
    <name type="synonym">Crinipellis roreri</name>
    <dbReference type="NCBI Taxonomy" id="1381753"/>
    <lineage>
        <taxon>Eukaryota</taxon>
        <taxon>Fungi</taxon>
        <taxon>Dikarya</taxon>
        <taxon>Basidiomycota</taxon>
        <taxon>Agaricomycotina</taxon>
        <taxon>Agaricomycetes</taxon>
        <taxon>Agaricomycetidae</taxon>
        <taxon>Agaricales</taxon>
        <taxon>Marasmiineae</taxon>
        <taxon>Marasmiaceae</taxon>
        <taxon>Moniliophthora</taxon>
    </lineage>
</organism>
<feature type="compositionally biased region" description="Basic residues" evidence="2">
    <location>
        <begin position="154"/>
        <end position="166"/>
    </location>
</feature>
<protein>
    <submittedName>
        <fullName evidence="3">Proteophosphoglycan 5</fullName>
    </submittedName>
</protein>
<dbReference type="KEGG" id="mrr:Moror_8101"/>
<proteinExistence type="inferred from homology"/>
<evidence type="ECO:0000313" key="3">
    <source>
        <dbReference type="EMBL" id="ESK94443.1"/>
    </source>
</evidence>
<dbReference type="GO" id="GO:0032797">
    <property type="term" value="C:SMN complex"/>
    <property type="evidence" value="ECO:0007669"/>
    <property type="project" value="TreeGrafter"/>
</dbReference>
<gene>
    <name evidence="3" type="ORF">Moror_8101</name>
</gene>
<dbReference type="InterPro" id="IPR023251">
    <property type="entry name" value="Brr1"/>
</dbReference>
<dbReference type="PANTHER" id="PTHR12794:SF0">
    <property type="entry name" value="GEM-ASSOCIATED PROTEIN 2"/>
    <property type="match status" value="1"/>
</dbReference>
<dbReference type="Gene3D" id="1.20.58.1070">
    <property type="match status" value="1"/>
</dbReference>
<evidence type="ECO:0000256" key="2">
    <source>
        <dbReference type="SAM" id="MobiDB-lite"/>
    </source>
</evidence>
<evidence type="ECO:0000256" key="1">
    <source>
        <dbReference type="ARBA" id="ARBA00025758"/>
    </source>
</evidence>
<dbReference type="EMBL" id="AWSO01000135">
    <property type="protein sequence ID" value="ESK94443.1"/>
    <property type="molecule type" value="Genomic_DNA"/>
</dbReference>